<dbReference type="PANTHER" id="PTHR23289:SF2">
    <property type="entry name" value="CYTOCHROME C OXIDASE ASSEMBLY PROTEIN COX15 HOMOLOG"/>
    <property type="match status" value="1"/>
</dbReference>
<keyword evidence="9 12" id="KW-0472">Membrane</keyword>
<feature type="transmembrane region" description="Helical" evidence="12">
    <location>
        <begin position="196"/>
        <end position="218"/>
    </location>
</feature>
<feature type="transmembrane region" description="Helical" evidence="12">
    <location>
        <begin position="287"/>
        <end position="310"/>
    </location>
</feature>
<gene>
    <name evidence="12" type="primary">ctaA</name>
    <name evidence="13" type="ORF">F1003_11805</name>
</gene>
<dbReference type="InterPro" id="IPR003780">
    <property type="entry name" value="COX15/CtaA_fam"/>
</dbReference>
<evidence type="ECO:0000256" key="9">
    <source>
        <dbReference type="ARBA" id="ARBA00023136"/>
    </source>
</evidence>
<feature type="transmembrane region" description="Helical" evidence="12">
    <location>
        <begin position="7"/>
        <end position="28"/>
    </location>
</feature>
<comment type="similarity">
    <text evidence="12">Belongs to the COX15/CtaA family. Type 2 subfamily.</text>
</comment>
<keyword evidence="3 12" id="KW-0812">Transmembrane</keyword>
<evidence type="ECO:0000256" key="5">
    <source>
        <dbReference type="ARBA" id="ARBA00022989"/>
    </source>
</evidence>
<evidence type="ECO:0000256" key="2">
    <source>
        <dbReference type="ARBA" id="ARBA00004141"/>
    </source>
</evidence>
<dbReference type="PANTHER" id="PTHR23289">
    <property type="entry name" value="CYTOCHROME C OXIDASE ASSEMBLY PROTEIN COX15"/>
    <property type="match status" value="1"/>
</dbReference>
<dbReference type="GO" id="GO:0005886">
    <property type="term" value="C:plasma membrane"/>
    <property type="evidence" value="ECO:0007669"/>
    <property type="project" value="UniProtKB-SubCell"/>
</dbReference>
<feature type="transmembrane region" description="Helical" evidence="12">
    <location>
        <begin position="89"/>
        <end position="111"/>
    </location>
</feature>
<evidence type="ECO:0000256" key="11">
    <source>
        <dbReference type="ARBA" id="ARBA00048044"/>
    </source>
</evidence>
<keyword evidence="14" id="KW-1185">Reference proteome</keyword>
<evidence type="ECO:0000256" key="3">
    <source>
        <dbReference type="ARBA" id="ARBA00022692"/>
    </source>
</evidence>
<evidence type="ECO:0000256" key="7">
    <source>
        <dbReference type="ARBA" id="ARBA00023004"/>
    </source>
</evidence>
<feature type="transmembrane region" description="Helical" evidence="12">
    <location>
        <begin position="255"/>
        <end position="275"/>
    </location>
</feature>
<feature type="binding site" description="axial binding residue" evidence="12">
    <location>
        <position position="318"/>
    </location>
    <ligand>
        <name>heme</name>
        <dbReference type="ChEBI" id="CHEBI:30413"/>
    </ligand>
    <ligandPart>
        <name>Fe</name>
        <dbReference type="ChEBI" id="CHEBI:18248"/>
    </ligandPart>
</feature>
<dbReference type="AlphaFoldDB" id="A0A7K1GGT4"/>
<dbReference type="Proteomes" id="UP000447545">
    <property type="component" value="Unassembled WGS sequence"/>
</dbReference>
<feature type="transmembrane region" description="Helical" evidence="12">
    <location>
        <begin position="153"/>
        <end position="175"/>
    </location>
</feature>
<keyword evidence="7 12" id="KW-0408">Iron</keyword>
<dbReference type="EC" id="1.17.99.9" evidence="12"/>
<keyword evidence="5 12" id="KW-1133">Transmembrane helix</keyword>
<keyword evidence="12" id="KW-1003">Cell membrane</keyword>
<dbReference type="EMBL" id="WJYA01000007">
    <property type="protein sequence ID" value="MTE27618.1"/>
    <property type="molecule type" value="Genomic_DNA"/>
</dbReference>
<comment type="pathway">
    <text evidence="10 12">Porphyrin-containing compound metabolism; heme A biosynthesis; heme A from heme O: step 1/1.</text>
</comment>
<evidence type="ECO:0000256" key="1">
    <source>
        <dbReference type="ARBA" id="ARBA00001970"/>
    </source>
</evidence>
<name>A0A7K1GGT4_9FLAO</name>
<feature type="transmembrane region" description="Helical" evidence="12">
    <location>
        <begin position="123"/>
        <end position="141"/>
    </location>
</feature>
<protein>
    <recommendedName>
        <fullName evidence="12">Heme A synthase</fullName>
        <shortName evidence="12">HAS</shortName>
        <ecNumber evidence="12">1.17.99.9</ecNumber>
    </recommendedName>
    <alternativeName>
        <fullName evidence="12">Cytochrome aa3-controlling protein</fullName>
    </alternativeName>
</protein>
<feature type="transmembrane region" description="Helical" evidence="12">
    <location>
        <begin position="316"/>
        <end position="333"/>
    </location>
</feature>
<feature type="binding site" description="axial binding residue" evidence="12">
    <location>
        <position position="257"/>
    </location>
    <ligand>
        <name>heme</name>
        <dbReference type="ChEBI" id="CHEBI:30413"/>
    </ligand>
    <ligandPart>
        <name>Fe</name>
        <dbReference type="ChEBI" id="CHEBI:18248"/>
    </ligandPart>
</feature>
<comment type="subunit">
    <text evidence="12">Interacts with CtaB.</text>
</comment>
<proteinExistence type="inferred from homology"/>
<dbReference type="UniPathway" id="UPA00269">
    <property type="reaction ID" value="UER00713"/>
</dbReference>
<reference evidence="13 14" key="1">
    <citation type="submission" date="2019-11" db="EMBL/GenBank/DDBJ databases">
        <title>Winogradskyella ouciana sp. nov., isolated from the hadal seawater of the Mariana Trench.</title>
        <authorList>
            <person name="Liu R."/>
        </authorList>
    </citation>
    <scope>NUCLEOTIDE SEQUENCE [LARGE SCALE GENOMIC DNA]</scope>
    <source>
        <strain evidence="13 14">ZXX205</strain>
    </source>
</reference>
<sequence>MKKDNKAVIYWLLIGCALIFVMVIVGGITRLTHSGLSISNYKLISGTIPPMNEVEWNEAFDLYKQYPEYQKLNYGMSLEEFKDIYFWEWIHRVIGRFIGLVFIIPLVYFLIKKRLSKSTIKKSIILLIMGGFQGFLGWYMVKSGLVDRPDVSHYRLAAHLTTAFLTFAYTFWVALDLMFPNKKQIDKKLRNLIRTGLIVLIIQIIYGAFVAGLDAGWIHNHWPFMSEGKFIHETVYIEQNPTYLNFIEGKSGVQFVHRTLAYIVVIFILAIWYKATRNEITHWQTKGVNSLLIMVGVQFLLGVLTLIYAVPVWLGVLHQVGAFILLSCMVFTLHRFSK</sequence>
<keyword evidence="6 12" id="KW-0560">Oxidoreductase</keyword>
<comment type="function">
    <text evidence="12">Catalyzes the conversion of heme O to heme A by two successive hydroxylations of the methyl group at C8. The first hydroxylation forms heme I, the second hydroxylation results in an unstable dihydroxymethyl group, which spontaneously dehydrates, resulting in the formyl group of heme A.</text>
</comment>
<dbReference type="InterPro" id="IPR023754">
    <property type="entry name" value="HemeA_Synthase_type2"/>
</dbReference>
<dbReference type="GO" id="GO:0120547">
    <property type="term" value="F:heme A synthase activity"/>
    <property type="evidence" value="ECO:0007669"/>
    <property type="project" value="UniProtKB-EC"/>
</dbReference>
<comment type="catalytic activity">
    <reaction evidence="11">
        <text>Fe(II)-heme o + 2 A + H2O = Fe(II)-heme a + 2 AH2</text>
        <dbReference type="Rhea" id="RHEA:63388"/>
        <dbReference type="ChEBI" id="CHEBI:13193"/>
        <dbReference type="ChEBI" id="CHEBI:15377"/>
        <dbReference type="ChEBI" id="CHEBI:17499"/>
        <dbReference type="ChEBI" id="CHEBI:60530"/>
        <dbReference type="ChEBI" id="CHEBI:61715"/>
        <dbReference type="EC" id="1.17.99.9"/>
    </reaction>
    <physiologicalReaction direction="left-to-right" evidence="11">
        <dbReference type="Rhea" id="RHEA:63389"/>
    </physiologicalReaction>
</comment>
<dbReference type="GO" id="GO:0016653">
    <property type="term" value="F:oxidoreductase activity, acting on NAD(P)H, heme protein as acceptor"/>
    <property type="evidence" value="ECO:0007669"/>
    <property type="project" value="TreeGrafter"/>
</dbReference>
<evidence type="ECO:0000256" key="10">
    <source>
        <dbReference type="ARBA" id="ARBA00044501"/>
    </source>
</evidence>
<evidence type="ECO:0000256" key="6">
    <source>
        <dbReference type="ARBA" id="ARBA00023002"/>
    </source>
</evidence>
<evidence type="ECO:0000256" key="4">
    <source>
        <dbReference type="ARBA" id="ARBA00022723"/>
    </source>
</evidence>
<keyword evidence="8 12" id="KW-0350">Heme biosynthesis</keyword>
<evidence type="ECO:0000256" key="8">
    <source>
        <dbReference type="ARBA" id="ARBA00023133"/>
    </source>
</evidence>
<evidence type="ECO:0000313" key="14">
    <source>
        <dbReference type="Proteomes" id="UP000447545"/>
    </source>
</evidence>
<dbReference type="GO" id="GO:0006784">
    <property type="term" value="P:heme A biosynthetic process"/>
    <property type="evidence" value="ECO:0007669"/>
    <property type="project" value="UniProtKB-UniRule"/>
</dbReference>
<comment type="subcellular location">
    <subcellularLocation>
        <location evidence="12">Cell membrane</location>
        <topology evidence="12">Multi-pass membrane protein</topology>
    </subcellularLocation>
    <subcellularLocation>
        <location evidence="2">Membrane</location>
        <topology evidence="2">Multi-pass membrane protein</topology>
    </subcellularLocation>
</comment>
<dbReference type="RefSeq" id="WP_155089642.1">
    <property type="nucleotide sequence ID" value="NZ_WJYA01000007.1"/>
</dbReference>
<comment type="caution">
    <text evidence="13">The sequence shown here is derived from an EMBL/GenBank/DDBJ whole genome shotgun (WGS) entry which is preliminary data.</text>
</comment>
<comment type="cofactor">
    <cofactor evidence="1 12">
        <name>heme b</name>
        <dbReference type="ChEBI" id="CHEBI:60344"/>
    </cofactor>
</comment>
<evidence type="ECO:0000256" key="12">
    <source>
        <dbReference type="HAMAP-Rule" id="MF_01665"/>
    </source>
</evidence>
<organism evidence="13 14">
    <name type="scientific">Winogradskyella ouciana</name>
    <dbReference type="NCBI Taxonomy" id="2608631"/>
    <lineage>
        <taxon>Bacteria</taxon>
        <taxon>Pseudomonadati</taxon>
        <taxon>Bacteroidota</taxon>
        <taxon>Flavobacteriia</taxon>
        <taxon>Flavobacteriales</taxon>
        <taxon>Flavobacteriaceae</taxon>
        <taxon>Winogradskyella</taxon>
    </lineage>
</organism>
<accession>A0A7K1GGT4</accession>
<keyword evidence="4 12" id="KW-0479">Metal-binding</keyword>
<dbReference type="GO" id="GO:0046872">
    <property type="term" value="F:metal ion binding"/>
    <property type="evidence" value="ECO:0007669"/>
    <property type="project" value="UniProtKB-KW"/>
</dbReference>
<dbReference type="Pfam" id="PF02628">
    <property type="entry name" value="COX15-CtaA"/>
    <property type="match status" value="1"/>
</dbReference>
<evidence type="ECO:0000313" key="13">
    <source>
        <dbReference type="EMBL" id="MTE27618.1"/>
    </source>
</evidence>
<dbReference type="HAMAP" id="MF_01665">
    <property type="entry name" value="HemeA_synth_type2"/>
    <property type="match status" value="1"/>
</dbReference>